<dbReference type="InterPro" id="IPR036179">
    <property type="entry name" value="Ig-like_dom_sf"/>
</dbReference>
<feature type="domain" description="Immunoglobulin V-set" evidence="5">
    <location>
        <begin position="51"/>
        <end position="131"/>
    </location>
</feature>
<reference evidence="6" key="2">
    <citation type="submission" date="2025-09" db="UniProtKB">
        <authorList>
            <consortium name="Ensembl"/>
        </authorList>
    </citation>
    <scope>IDENTIFICATION</scope>
</reference>
<evidence type="ECO:0000256" key="1">
    <source>
        <dbReference type="ARBA" id="ARBA00022729"/>
    </source>
</evidence>
<evidence type="ECO:0000256" key="3">
    <source>
        <dbReference type="ARBA" id="ARBA00023170"/>
    </source>
</evidence>
<proteinExistence type="predicted"/>
<dbReference type="OMA" id="DEFYWYH"/>
<dbReference type="InterPro" id="IPR013106">
    <property type="entry name" value="Ig_V-set"/>
</dbReference>
<keyword evidence="7" id="KW-1185">Reference proteome</keyword>
<evidence type="ECO:0000259" key="5">
    <source>
        <dbReference type="SMART" id="SM00406"/>
    </source>
</evidence>
<sequence>MFCSGSSYLVRSLSAVCRFLKGLARSILYAGVSCEDLTPIKKEEYCLEETSVTLSYNYSRTATAGDEFYWYHQDTAQRPEFLLYISGTEFIKKADPLNTRISAKLNKEKTRVDLEISSADVTDSALYYCAVRAVTVIFLQI</sequence>
<evidence type="ECO:0000313" key="7">
    <source>
        <dbReference type="Proteomes" id="UP000472277"/>
    </source>
</evidence>
<keyword evidence="1" id="KW-0732">Signal</keyword>
<dbReference type="Gene3D" id="2.60.40.10">
    <property type="entry name" value="Immunoglobulins"/>
    <property type="match status" value="1"/>
</dbReference>
<organism evidence="6 7">
    <name type="scientific">Salmo trutta</name>
    <name type="common">Brown trout</name>
    <dbReference type="NCBI Taxonomy" id="8032"/>
    <lineage>
        <taxon>Eukaryota</taxon>
        <taxon>Metazoa</taxon>
        <taxon>Chordata</taxon>
        <taxon>Craniata</taxon>
        <taxon>Vertebrata</taxon>
        <taxon>Euteleostomi</taxon>
        <taxon>Actinopterygii</taxon>
        <taxon>Neopterygii</taxon>
        <taxon>Teleostei</taxon>
        <taxon>Protacanthopterygii</taxon>
        <taxon>Salmoniformes</taxon>
        <taxon>Salmonidae</taxon>
        <taxon>Salmoninae</taxon>
        <taxon>Salmo</taxon>
    </lineage>
</organism>
<protein>
    <recommendedName>
        <fullName evidence="5">Immunoglobulin V-set domain-containing protein</fullName>
    </recommendedName>
</protein>
<dbReference type="Proteomes" id="UP000472277">
    <property type="component" value="Chromosome 21"/>
</dbReference>
<accession>A0A674BFK9</accession>
<dbReference type="GO" id="GO:0002250">
    <property type="term" value="P:adaptive immune response"/>
    <property type="evidence" value="ECO:0007669"/>
    <property type="project" value="UniProtKB-KW"/>
</dbReference>
<dbReference type="InterPro" id="IPR051287">
    <property type="entry name" value="TCR_variable_region"/>
</dbReference>
<name>A0A674BFK9_SALTR</name>
<dbReference type="GeneTree" id="ENSGT01150000287138"/>
<dbReference type="Pfam" id="PF07686">
    <property type="entry name" value="V-set"/>
    <property type="match status" value="1"/>
</dbReference>
<dbReference type="AlphaFoldDB" id="A0A674BFK9"/>
<dbReference type="InterPro" id="IPR013783">
    <property type="entry name" value="Ig-like_fold"/>
</dbReference>
<keyword evidence="2" id="KW-1064">Adaptive immunity</keyword>
<evidence type="ECO:0000256" key="4">
    <source>
        <dbReference type="ARBA" id="ARBA00023319"/>
    </source>
</evidence>
<dbReference type="Ensembl" id="ENSSTUT00000074148.1">
    <property type="protein sequence ID" value="ENSSTUP00000069801.1"/>
    <property type="gene ID" value="ENSSTUG00000030654.1"/>
</dbReference>
<dbReference type="PANTHER" id="PTHR19367:SF18">
    <property type="entry name" value="T CELL RECEPTOR ALPHA VARIABLE 16"/>
    <property type="match status" value="1"/>
</dbReference>
<keyword evidence="2" id="KW-0391">Immunity</keyword>
<evidence type="ECO:0000313" key="6">
    <source>
        <dbReference type="Ensembl" id="ENSSTUP00000069801.1"/>
    </source>
</evidence>
<dbReference type="SMART" id="SM00406">
    <property type="entry name" value="IGv"/>
    <property type="match status" value="1"/>
</dbReference>
<dbReference type="InParanoid" id="A0A674BFK9"/>
<keyword evidence="3" id="KW-0675">Receptor</keyword>
<evidence type="ECO:0000256" key="2">
    <source>
        <dbReference type="ARBA" id="ARBA00023130"/>
    </source>
</evidence>
<keyword evidence="4" id="KW-0393">Immunoglobulin domain</keyword>
<dbReference type="PANTHER" id="PTHR19367">
    <property type="entry name" value="T-CELL RECEPTOR ALPHA CHAIN V REGION"/>
    <property type="match status" value="1"/>
</dbReference>
<dbReference type="SUPFAM" id="SSF48726">
    <property type="entry name" value="Immunoglobulin"/>
    <property type="match status" value="1"/>
</dbReference>
<reference evidence="6" key="1">
    <citation type="submission" date="2025-08" db="UniProtKB">
        <authorList>
            <consortium name="Ensembl"/>
        </authorList>
    </citation>
    <scope>IDENTIFICATION</scope>
</reference>